<dbReference type="Proteomes" id="UP000268004">
    <property type="component" value="Unassembled WGS sequence"/>
</dbReference>
<dbReference type="AlphaFoldDB" id="A0A3M4YUB5"/>
<keyword evidence="7 8" id="KW-0472">Membrane</keyword>
<reference evidence="10 11" key="1">
    <citation type="submission" date="2018-08" db="EMBL/GenBank/DDBJ databases">
        <title>Recombination of ecologically and evolutionarily significant loci maintains genetic cohesion in the Pseudomonas syringae species complex.</title>
        <authorList>
            <person name="Dillon M."/>
            <person name="Thakur S."/>
            <person name="Almeida R.N.D."/>
            <person name="Weir B.S."/>
            <person name="Guttman D.S."/>
        </authorList>
    </citation>
    <scope>NUCLEOTIDE SEQUENCE [LARGE SCALE GENOMIC DNA]</scope>
    <source>
        <strain evidence="10 11">ICMP 4996</strain>
    </source>
</reference>
<dbReference type="SUPFAM" id="SSF103473">
    <property type="entry name" value="MFS general substrate transporter"/>
    <property type="match status" value="1"/>
</dbReference>
<feature type="transmembrane region" description="Helical" evidence="8">
    <location>
        <begin position="523"/>
        <end position="543"/>
    </location>
</feature>
<dbReference type="InterPro" id="IPR051084">
    <property type="entry name" value="H+-coupled_symporters"/>
</dbReference>
<evidence type="ECO:0000256" key="4">
    <source>
        <dbReference type="ARBA" id="ARBA00022692"/>
    </source>
</evidence>
<keyword evidence="4 8" id="KW-0812">Transmembrane</keyword>
<comment type="subcellular location">
    <subcellularLocation>
        <location evidence="1">Cell membrane</location>
        <topology evidence="1">Multi-pass membrane protein</topology>
    </subcellularLocation>
</comment>
<protein>
    <submittedName>
        <fullName evidence="10">Major facilitator transporter</fullName>
    </submittedName>
</protein>
<dbReference type="PANTHER" id="PTHR43528:SF7">
    <property type="entry name" value="MFS TRANSPORTER"/>
    <property type="match status" value="1"/>
</dbReference>
<keyword evidence="5" id="KW-0769">Symport</keyword>
<evidence type="ECO:0000313" key="11">
    <source>
        <dbReference type="Proteomes" id="UP000268004"/>
    </source>
</evidence>
<accession>A0A3M4YUB5</accession>
<comment type="caution">
    <text evidence="10">The sequence shown here is derived from an EMBL/GenBank/DDBJ whole genome shotgun (WGS) entry which is preliminary data.</text>
</comment>
<dbReference type="GO" id="GO:0005886">
    <property type="term" value="C:plasma membrane"/>
    <property type="evidence" value="ECO:0007669"/>
    <property type="project" value="UniProtKB-SubCell"/>
</dbReference>
<sequence length="637" mass="69302">MRSMATVATRPPATLLAIAVPARSIWDTSQPPKMSPKPLVSRGRAVICSARSPCGVGSSCSSSIMPRVPLTHDSHYCMSRLTGAIQNHEHEHYVFSAGVAQRETLRNPLIQTFSHSFPRLLTTCEYIGRCVIERPWVFILCQWQFCHVFFVAICYLAGPLQVTRLPVHAILVPICAVAPDNRFCTAPRSSQRCCRSPLFKEQAKRSLVMSSVPPSSTQPARPLTRSDYKTLSLSALGGALEFYDFIIFVFFAAVVGKLFFPVDMPDWLRMMQTFGIFAAGYLARPLGGIIMAHFGDLLGRKKMFTLSIFMMAVPTLIMGLLPTYAQIGMWAPILLLLMRVIQGAAIGGEVPGAWVFVSEHVPARRVGYACGTLTAGLTAGILLGSLVATAINSIYTPVEVSDYAWRIPFLLGGVFGLMSVYLRRLLHETPVFAELQLRKALAEEVPLKAVLRDHRGAVALSMLMTWLLSAGIIVVILMTPTILQTIYGFPAATALKANSLAIVFLSVGCIAAGALADRFGAGWVFLLGSAGLLISSWTFYHILGSHPDVLFPLYAVTGLFVGTIGAVPYVMVKAFPPVVRFSGLSFSYNLAYAIFGGLTPMVVTFMLKSSPMGPAWYVAILCGLGMAIGVFLLSRKR</sequence>
<evidence type="ECO:0000256" key="7">
    <source>
        <dbReference type="ARBA" id="ARBA00023136"/>
    </source>
</evidence>
<feature type="transmembrane region" description="Helical" evidence="8">
    <location>
        <begin position="457"/>
        <end position="477"/>
    </location>
</feature>
<proteinExistence type="predicted"/>
<evidence type="ECO:0000256" key="8">
    <source>
        <dbReference type="SAM" id="Phobius"/>
    </source>
</evidence>
<name>A0A3M4YUB5_9PSED</name>
<feature type="transmembrane region" description="Helical" evidence="8">
    <location>
        <begin position="333"/>
        <end position="356"/>
    </location>
</feature>
<dbReference type="FunFam" id="1.20.1250.20:FF:000001">
    <property type="entry name" value="Dicarboxylate MFS transporter"/>
    <property type="match status" value="1"/>
</dbReference>
<evidence type="ECO:0000259" key="9">
    <source>
        <dbReference type="PROSITE" id="PS50850"/>
    </source>
</evidence>
<dbReference type="InterPro" id="IPR011701">
    <property type="entry name" value="MFS"/>
</dbReference>
<gene>
    <name evidence="10" type="ORF">ALP78_04219</name>
</gene>
<keyword evidence="2" id="KW-0813">Transport</keyword>
<feature type="transmembrane region" description="Helical" evidence="8">
    <location>
        <begin position="368"/>
        <end position="391"/>
    </location>
</feature>
<feature type="transmembrane region" description="Helical" evidence="8">
    <location>
        <begin position="615"/>
        <end position="633"/>
    </location>
</feature>
<evidence type="ECO:0000256" key="5">
    <source>
        <dbReference type="ARBA" id="ARBA00022847"/>
    </source>
</evidence>
<evidence type="ECO:0000256" key="2">
    <source>
        <dbReference type="ARBA" id="ARBA00022448"/>
    </source>
</evidence>
<evidence type="ECO:0000256" key="1">
    <source>
        <dbReference type="ARBA" id="ARBA00004651"/>
    </source>
</evidence>
<dbReference type="GO" id="GO:0015293">
    <property type="term" value="F:symporter activity"/>
    <property type="evidence" value="ECO:0007669"/>
    <property type="project" value="UniProtKB-KW"/>
</dbReference>
<feature type="transmembrane region" description="Helical" evidence="8">
    <location>
        <begin position="497"/>
        <end position="516"/>
    </location>
</feature>
<evidence type="ECO:0000256" key="6">
    <source>
        <dbReference type="ARBA" id="ARBA00022989"/>
    </source>
</evidence>
<feature type="domain" description="Major facilitator superfamily (MFS) profile" evidence="9">
    <location>
        <begin position="230"/>
        <end position="637"/>
    </location>
</feature>
<feature type="transmembrane region" description="Helical" evidence="8">
    <location>
        <begin position="306"/>
        <end position="327"/>
    </location>
</feature>
<feature type="transmembrane region" description="Helical" evidence="8">
    <location>
        <begin position="403"/>
        <end position="422"/>
    </location>
</feature>
<dbReference type="InterPro" id="IPR036259">
    <property type="entry name" value="MFS_trans_sf"/>
</dbReference>
<organism evidence="10 11">
    <name type="scientific">Pseudomonas coronafaciens pv. striafaciens</name>
    <dbReference type="NCBI Taxonomy" id="235276"/>
    <lineage>
        <taxon>Bacteria</taxon>
        <taxon>Pseudomonadati</taxon>
        <taxon>Pseudomonadota</taxon>
        <taxon>Gammaproteobacteria</taxon>
        <taxon>Pseudomonadales</taxon>
        <taxon>Pseudomonadaceae</taxon>
        <taxon>Pseudomonas</taxon>
        <taxon>Pseudomonas coronafaciens</taxon>
    </lineage>
</organism>
<feature type="transmembrane region" description="Helical" evidence="8">
    <location>
        <begin position="274"/>
        <end position="294"/>
    </location>
</feature>
<dbReference type="PANTHER" id="PTHR43528">
    <property type="entry name" value="ALPHA-KETOGLUTARATE PERMEASE"/>
    <property type="match status" value="1"/>
</dbReference>
<dbReference type="InterPro" id="IPR020846">
    <property type="entry name" value="MFS_dom"/>
</dbReference>
<evidence type="ECO:0000256" key="3">
    <source>
        <dbReference type="ARBA" id="ARBA00022475"/>
    </source>
</evidence>
<evidence type="ECO:0000313" key="10">
    <source>
        <dbReference type="EMBL" id="RMR92288.1"/>
    </source>
</evidence>
<dbReference type="EMBL" id="RBSD01000027">
    <property type="protein sequence ID" value="RMR92288.1"/>
    <property type="molecule type" value="Genomic_DNA"/>
</dbReference>
<dbReference type="Pfam" id="PF07690">
    <property type="entry name" value="MFS_1"/>
    <property type="match status" value="1"/>
</dbReference>
<feature type="transmembrane region" description="Helical" evidence="8">
    <location>
        <begin position="584"/>
        <end position="603"/>
    </location>
</feature>
<feature type="transmembrane region" description="Helical" evidence="8">
    <location>
        <begin position="549"/>
        <end position="572"/>
    </location>
</feature>
<dbReference type="PROSITE" id="PS50850">
    <property type="entry name" value="MFS"/>
    <property type="match status" value="1"/>
</dbReference>
<keyword evidence="3" id="KW-1003">Cell membrane</keyword>
<feature type="transmembrane region" description="Helical" evidence="8">
    <location>
        <begin position="231"/>
        <end position="254"/>
    </location>
</feature>
<dbReference type="Gene3D" id="1.20.1250.20">
    <property type="entry name" value="MFS general substrate transporter like domains"/>
    <property type="match status" value="2"/>
</dbReference>
<keyword evidence="6 8" id="KW-1133">Transmembrane helix</keyword>